<keyword evidence="4" id="KW-1185">Reference proteome</keyword>
<dbReference type="FunFam" id="1.20.5.340:FF:000001">
    <property type="entry name" value="Tropomyosin alpha-1 chain isoform 2"/>
    <property type="match status" value="1"/>
</dbReference>
<evidence type="ECO:0000256" key="1">
    <source>
        <dbReference type="ARBA" id="ARBA00023054"/>
    </source>
</evidence>
<evidence type="ECO:0000313" key="3">
    <source>
        <dbReference type="EMBL" id="KAK2580659.1"/>
    </source>
</evidence>
<reference evidence="3" key="2">
    <citation type="journal article" date="2023" name="Commun. Biol.">
        <title>Intrasexual cuticular hydrocarbon dimorphism in a wasp sheds light on hydrocarbon biosynthesis genes in Hymenoptera.</title>
        <authorList>
            <person name="Moris V.C."/>
            <person name="Podsiadlowski L."/>
            <person name="Martin S."/>
            <person name="Oeyen J.P."/>
            <person name="Donath A."/>
            <person name="Petersen M."/>
            <person name="Wilbrandt J."/>
            <person name="Misof B."/>
            <person name="Liedtke D."/>
            <person name="Thamm M."/>
            <person name="Scheiner R."/>
            <person name="Schmitt T."/>
            <person name="Niehuis O."/>
        </authorList>
    </citation>
    <scope>NUCLEOTIDE SEQUENCE</scope>
    <source>
        <strain evidence="3">GBR_01_08_01A</strain>
    </source>
</reference>
<organism evidence="3 4">
    <name type="scientific">Odynerus spinipes</name>
    <dbReference type="NCBI Taxonomy" id="1348599"/>
    <lineage>
        <taxon>Eukaryota</taxon>
        <taxon>Metazoa</taxon>
        <taxon>Ecdysozoa</taxon>
        <taxon>Arthropoda</taxon>
        <taxon>Hexapoda</taxon>
        <taxon>Insecta</taxon>
        <taxon>Pterygota</taxon>
        <taxon>Neoptera</taxon>
        <taxon>Endopterygota</taxon>
        <taxon>Hymenoptera</taxon>
        <taxon>Apocrita</taxon>
        <taxon>Aculeata</taxon>
        <taxon>Vespoidea</taxon>
        <taxon>Vespidae</taxon>
        <taxon>Eumeninae</taxon>
        <taxon>Odynerus</taxon>
    </lineage>
</organism>
<dbReference type="SUPFAM" id="SSF57997">
    <property type="entry name" value="Tropomyosin"/>
    <property type="match status" value="1"/>
</dbReference>
<reference evidence="3" key="1">
    <citation type="submission" date="2021-08" db="EMBL/GenBank/DDBJ databases">
        <authorList>
            <person name="Misof B."/>
            <person name="Oliver O."/>
            <person name="Podsiadlowski L."/>
            <person name="Donath A."/>
            <person name="Peters R."/>
            <person name="Mayer C."/>
            <person name="Rust J."/>
            <person name="Gunkel S."/>
            <person name="Lesny P."/>
            <person name="Martin S."/>
            <person name="Oeyen J.P."/>
            <person name="Petersen M."/>
            <person name="Panagiotis P."/>
            <person name="Wilbrandt J."/>
            <person name="Tanja T."/>
        </authorList>
    </citation>
    <scope>NUCLEOTIDE SEQUENCE</scope>
    <source>
        <strain evidence="3">GBR_01_08_01A</strain>
        <tissue evidence="3">Thorax + abdomen</tissue>
    </source>
</reference>
<comment type="caution">
    <text evidence="3">The sequence shown here is derived from an EMBL/GenBank/DDBJ whole genome shotgun (WGS) entry which is preliminary data.</text>
</comment>
<keyword evidence="1 2" id="KW-0175">Coiled coil</keyword>
<dbReference type="EMBL" id="JAIFRP010000050">
    <property type="protein sequence ID" value="KAK2580659.1"/>
    <property type="molecule type" value="Genomic_DNA"/>
</dbReference>
<accession>A0AAD9RJ42</accession>
<gene>
    <name evidence="3" type="ORF">KPH14_007762</name>
</gene>
<dbReference type="AlphaFoldDB" id="A0AAD9RJ42"/>
<proteinExistence type="predicted"/>
<feature type="coiled-coil region" evidence="2">
    <location>
        <begin position="4"/>
        <end position="59"/>
    </location>
</feature>
<protein>
    <submittedName>
        <fullName evidence="3">Uncharacterized protein</fullName>
    </submittedName>
</protein>
<name>A0AAD9RJ42_9HYME</name>
<dbReference type="Proteomes" id="UP001258017">
    <property type="component" value="Unassembled WGS sequence"/>
</dbReference>
<evidence type="ECO:0000313" key="4">
    <source>
        <dbReference type="Proteomes" id="UP001258017"/>
    </source>
</evidence>
<sequence>MDRALLCEQQARDANARAEKAEEEARALQKKIQTIENELDQTQEALMQVNAKLEEKDKALQNVSTPKASIYIGVPTSVSIKQKEEKNFIGTTNKTTMSTLPSFQRVKENSLGMYNTHTRYKTIRIK</sequence>
<dbReference type="Gene3D" id="1.20.5.340">
    <property type="match status" value="1"/>
</dbReference>
<evidence type="ECO:0000256" key="2">
    <source>
        <dbReference type="SAM" id="Coils"/>
    </source>
</evidence>